<protein>
    <submittedName>
        <fullName evidence="2">ROK family protein</fullName>
    </submittedName>
</protein>
<gene>
    <name evidence="2" type="ORF">FUA23_07195</name>
</gene>
<dbReference type="InterPro" id="IPR000600">
    <property type="entry name" value="ROK"/>
</dbReference>
<accession>A0A5C7FYS0</accession>
<evidence type="ECO:0000313" key="2">
    <source>
        <dbReference type="EMBL" id="TXF90298.1"/>
    </source>
</evidence>
<dbReference type="Proteomes" id="UP000321907">
    <property type="component" value="Unassembled WGS sequence"/>
</dbReference>
<evidence type="ECO:0000256" key="1">
    <source>
        <dbReference type="ARBA" id="ARBA00006479"/>
    </source>
</evidence>
<sequence length="290" mass="31170">MTSQFLGIDIGGSHITSLPLRREGGKMVPAGITATTKVDAFLDRESLLQAWIGHLKQQEVHASGAIAIAMPGPFEYASGTARFKPGLKMGALNGLDLRATLLRELPQLRAVYFENDAACFGLGADQKFRSAGHRRLMTITLGTGIGSAFVEDGRLVKAMPGLPPGGEIYQVPFGEGIADDFFGTRWFTHFAETEFGIIVPDLLALIGAATPAELEEIFAAYASNLLELLLPVCRKFRPETLVLGGNIARAYPRFAPAFAPELEKMGVHIYAVPQEAEMLTCLGAGQIIPV</sequence>
<dbReference type="PANTHER" id="PTHR18964:SF149">
    <property type="entry name" value="BIFUNCTIONAL UDP-N-ACETYLGLUCOSAMINE 2-EPIMERASE_N-ACETYLMANNOSAMINE KINASE"/>
    <property type="match status" value="1"/>
</dbReference>
<dbReference type="InterPro" id="IPR043129">
    <property type="entry name" value="ATPase_NBD"/>
</dbReference>
<organism evidence="2 3">
    <name type="scientific">Neolewinella aurantiaca</name>
    <dbReference type="NCBI Taxonomy" id="2602767"/>
    <lineage>
        <taxon>Bacteria</taxon>
        <taxon>Pseudomonadati</taxon>
        <taxon>Bacteroidota</taxon>
        <taxon>Saprospiria</taxon>
        <taxon>Saprospirales</taxon>
        <taxon>Lewinellaceae</taxon>
        <taxon>Neolewinella</taxon>
    </lineage>
</organism>
<reference evidence="2 3" key="1">
    <citation type="submission" date="2019-08" db="EMBL/GenBank/DDBJ databases">
        <title>Lewinella sp. strain SSH13 Genome sequencing and assembly.</title>
        <authorList>
            <person name="Kim I."/>
        </authorList>
    </citation>
    <scope>NUCLEOTIDE SEQUENCE [LARGE SCALE GENOMIC DNA]</scope>
    <source>
        <strain evidence="2 3">SSH13</strain>
    </source>
</reference>
<dbReference type="PANTHER" id="PTHR18964">
    <property type="entry name" value="ROK (REPRESSOR, ORF, KINASE) FAMILY"/>
    <property type="match status" value="1"/>
</dbReference>
<proteinExistence type="inferred from homology"/>
<evidence type="ECO:0000313" key="3">
    <source>
        <dbReference type="Proteomes" id="UP000321907"/>
    </source>
</evidence>
<dbReference type="AlphaFoldDB" id="A0A5C7FYS0"/>
<dbReference type="SUPFAM" id="SSF53067">
    <property type="entry name" value="Actin-like ATPase domain"/>
    <property type="match status" value="1"/>
</dbReference>
<dbReference type="OrthoDB" id="9808275at2"/>
<keyword evidence="3" id="KW-1185">Reference proteome</keyword>
<dbReference type="CDD" id="cd23763">
    <property type="entry name" value="ASKHA_ATPase_ROK"/>
    <property type="match status" value="1"/>
</dbReference>
<dbReference type="Gene3D" id="3.30.420.40">
    <property type="match status" value="2"/>
</dbReference>
<dbReference type="EMBL" id="VOXD01000008">
    <property type="protein sequence ID" value="TXF90298.1"/>
    <property type="molecule type" value="Genomic_DNA"/>
</dbReference>
<name>A0A5C7FYS0_9BACT</name>
<dbReference type="Pfam" id="PF00480">
    <property type="entry name" value="ROK"/>
    <property type="match status" value="1"/>
</dbReference>
<comment type="caution">
    <text evidence="2">The sequence shown here is derived from an EMBL/GenBank/DDBJ whole genome shotgun (WGS) entry which is preliminary data.</text>
</comment>
<dbReference type="RefSeq" id="WP_147930055.1">
    <property type="nucleotide sequence ID" value="NZ_VOXD01000008.1"/>
</dbReference>
<comment type="similarity">
    <text evidence="1">Belongs to the ROK (NagC/XylR) family.</text>
</comment>